<keyword evidence="1" id="KW-1133">Transmembrane helix</keyword>
<evidence type="ECO:0000313" key="2">
    <source>
        <dbReference type="EMBL" id="GID49845.1"/>
    </source>
</evidence>
<gene>
    <name evidence="2" type="ORF">Aca07nite_71200</name>
</gene>
<sequence>MVKAEGPQPETGMPRWVKTLLVIGGGLAVLIVVALLSGHGPGRHMSQPAVTAAAVSGT</sequence>
<protein>
    <submittedName>
        <fullName evidence="2">Uncharacterized protein</fullName>
    </submittedName>
</protein>
<reference evidence="2" key="1">
    <citation type="submission" date="2021-01" db="EMBL/GenBank/DDBJ databases">
        <title>Whole genome shotgun sequence of Actinoplanes capillaceus NBRC 16408.</title>
        <authorList>
            <person name="Komaki H."/>
            <person name="Tamura T."/>
        </authorList>
    </citation>
    <scope>NUCLEOTIDE SEQUENCE [LARGE SCALE GENOMIC DNA]</scope>
    <source>
        <strain evidence="2">NBRC 16408</strain>
    </source>
</reference>
<keyword evidence="1" id="KW-0812">Transmembrane</keyword>
<proteinExistence type="predicted"/>
<name>A0ABQ3WUK6_9ACTN</name>
<accession>A0ABQ3WUK6</accession>
<organism evidence="2">
    <name type="scientific">Actinoplanes campanulatus</name>
    <dbReference type="NCBI Taxonomy" id="113559"/>
    <lineage>
        <taxon>Bacteria</taxon>
        <taxon>Bacillati</taxon>
        <taxon>Actinomycetota</taxon>
        <taxon>Actinomycetes</taxon>
        <taxon>Micromonosporales</taxon>
        <taxon>Micromonosporaceae</taxon>
        <taxon>Actinoplanes</taxon>
    </lineage>
</organism>
<comment type="caution">
    <text evidence="2">The sequence shown here is derived from an EMBL/GenBank/DDBJ whole genome shotgun (WGS) entry which is preliminary data.</text>
</comment>
<dbReference type="EMBL" id="BOMF01000136">
    <property type="protein sequence ID" value="GID49845.1"/>
    <property type="molecule type" value="Genomic_DNA"/>
</dbReference>
<feature type="transmembrane region" description="Helical" evidence="1">
    <location>
        <begin position="20"/>
        <end position="38"/>
    </location>
</feature>
<keyword evidence="1" id="KW-0472">Membrane</keyword>
<evidence type="ECO:0000256" key="1">
    <source>
        <dbReference type="SAM" id="Phobius"/>
    </source>
</evidence>
<dbReference type="RefSeq" id="WP_204299929.1">
    <property type="nucleotide sequence ID" value="NZ_BAAAGQ010000038.1"/>
</dbReference>